<protein>
    <submittedName>
        <fullName evidence="1">Uncharacterized protein</fullName>
    </submittedName>
</protein>
<accession>A0AAD4RE34</accession>
<dbReference type="EMBL" id="JAKKPZ010000001">
    <property type="protein sequence ID" value="KAI1729455.1"/>
    <property type="molecule type" value="Genomic_DNA"/>
</dbReference>
<gene>
    <name evidence="1" type="ORF">DdX_01696</name>
</gene>
<name>A0AAD4RE34_9BILA</name>
<proteinExistence type="predicted"/>
<keyword evidence="2" id="KW-1185">Reference proteome</keyword>
<evidence type="ECO:0000313" key="1">
    <source>
        <dbReference type="EMBL" id="KAI1729455.1"/>
    </source>
</evidence>
<comment type="caution">
    <text evidence="1">The sequence shown here is derived from an EMBL/GenBank/DDBJ whole genome shotgun (WGS) entry which is preliminary data.</text>
</comment>
<sequence>MQWRRVCDVRTLIASRHNIAREPESWPICGTPTTNRLFSEQWPIHTDPNIIESWPGKVIHRGGKPLVPCSQENQLAVKAMDTYKVENEKTDVHTAAQAWGNMRWKRKCLLVCRDSSLRVWL</sequence>
<evidence type="ECO:0000313" key="2">
    <source>
        <dbReference type="Proteomes" id="UP001201812"/>
    </source>
</evidence>
<organism evidence="1 2">
    <name type="scientific">Ditylenchus destructor</name>
    <dbReference type="NCBI Taxonomy" id="166010"/>
    <lineage>
        <taxon>Eukaryota</taxon>
        <taxon>Metazoa</taxon>
        <taxon>Ecdysozoa</taxon>
        <taxon>Nematoda</taxon>
        <taxon>Chromadorea</taxon>
        <taxon>Rhabditida</taxon>
        <taxon>Tylenchina</taxon>
        <taxon>Tylenchomorpha</taxon>
        <taxon>Sphaerularioidea</taxon>
        <taxon>Anguinidae</taxon>
        <taxon>Anguininae</taxon>
        <taxon>Ditylenchus</taxon>
    </lineage>
</organism>
<reference evidence="1" key="1">
    <citation type="submission" date="2022-01" db="EMBL/GenBank/DDBJ databases">
        <title>Genome Sequence Resource for Two Populations of Ditylenchus destructor, the Migratory Endoparasitic Phytonematode.</title>
        <authorList>
            <person name="Zhang H."/>
            <person name="Lin R."/>
            <person name="Xie B."/>
        </authorList>
    </citation>
    <scope>NUCLEOTIDE SEQUENCE</scope>
    <source>
        <strain evidence="1">BazhouSP</strain>
    </source>
</reference>
<dbReference type="AlphaFoldDB" id="A0AAD4RE34"/>
<dbReference type="Proteomes" id="UP001201812">
    <property type="component" value="Unassembled WGS sequence"/>
</dbReference>